<evidence type="ECO:0000259" key="2">
    <source>
        <dbReference type="Pfam" id="PF01682"/>
    </source>
</evidence>
<dbReference type="OMA" id="FCKGDVP"/>
<keyword evidence="1" id="KW-0732">Signal</keyword>
<evidence type="ECO:0000256" key="1">
    <source>
        <dbReference type="SAM" id="SignalP"/>
    </source>
</evidence>
<sequence>MLYCLSILLLIVSTVFCSLTLRELKALCPDEKQICSAKAVKGDCFGSSLRATVLQKECKCSCDAVHHDRIQKCCRAVGEQEMKFCLPLCRYNTSNEELGSTLGLKCLSQLSTWAYCASDATDQTSCCKKRGVIQECLSFCKGDVPTCDTQAIFDYQPCTQHMKAIMQCQKEGLSAKPRYDPDWSSACEWEGK</sequence>
<dbReference type="InterPro" id="IPR002602">
    <property type="entry name" value="DB"/>
</dbReference>
<evidence type="ECO:0000313" key="3">
    <source>
        <dbReference type="Proteomes" id="UP000025227"/>
    </source>
</evidence>
<evidence type="ECO:0000313" key="4">
    <source>
        <dbReference type="WBParaSite" id="HCON_00052290-00001"/>
    </source>
</evidence>
<organism evidence="3 4">
    <name type="scientific">Haemonchus contortus</name>
    <name type="common">Barber pole worm</name>
    <dbReference type="NCBI Taxonomy" id="6289"/>
    <lineage>
        <taxon>Eukaryota</taxon>
        <taxon>Metazoa</taxon>
        <taxon>Ecdysozoa</taxon>
        <taxon>Nematoda</taxon>
        <taxon>Chromadorea</taxon>
        <taxon>Rhabditida</taxon>
        <taxon>Rhabditina</taxon>
        <taxon>Rhabditomorpha</taxon>
        <taxon>Strongyloidea</taxon>
        <taxon>Trichostrongylidae</taxon>
        <taxon>Haemonchus</taxon>
    </lineage>
</organism>
<dbReference type="OrthoDB" id="5843172at2759"/>
<dbReference type="Pfam" id="PF01682">
    <property type="entry name" value="DB"/>
    <property type="match status" value="1"/>
</dbReference>
<reference evidence="4" key="1">
    <citation type="submission" date="2020-12" db="UniProtKB">
        <authorList>
            <consortium name="WormBaseParasite"/>
        </authorList>
    </citation>
    <scope>IDENTIFICATION</scope>
    <source>
        <strain evidence="4">MHco3</strain>
    </source>
</reference>
<proteinExistence type="predicted"/>
<name>A0A7I5E7P8_HAECO</name>
<dbReference type="Proteomes" id="UP000025227">
    <property type="component" value="Unplaced"/>
</dbReference>
<feature type="domain" description="Domain of unknown function DB" evidence="2">
    <location>
        <begin position="73"/>
        <end position="168"/>
    </location>
</feature>
<keyword evidence="3" id="KW-1185">Reference proteome</keyword>
<dbReference type="WBParaSite" id="HCON_00052290-00001">
    <property type="protein sequence ID" value="HCON_00052290-00001"/>
    <property type="gene ID" value="HCON_00052290"/>
</dbReference>
<protein>
    <submittedName>
        <fullName evidence="4">DB domain-containing protein</fullName>
    </submittedName>
</protein>
<feature type="chain" id="PRO_5029643233" evidence="1">
    <location>
        <begin position="18"/>
        <end position="192"/>
    </location>
</feature>
<dbReference type="AlphaFoldDB" id="A0A7I5E7P8"/>
<feature type="signal peptide" evidence="1">
    <location>
        <begin position="1"/>
        <end position="17"/>
    </location>
</feature>
<accession>A0A7I5E7P8</accession>